<dbReference type="SUPFAM" id="SSF47616">
    <property type="entry name" value="GST C-terminal domain-like"/>
    <property type="match status" value="1"/>
</dbReference>
<gene>
    <name evidence="4" type="ORF">KCU76_g8963</name>
</gene>
<evidence type="ECO:0000313" key="5">
    <source>
        <dbReference type="Proteomes" id="UP000779574"/>
    </source>
</evidence>
<feature type="non-terminal residue" evidence="4">
    <location>
        <position position="246"/>
    </location>
</feature>
<dbReference type="Pfam" id="PF13409">
    <property type="entry name" value="GST_N_2"/>
    <property type="match status" value="1"/>
</dbReference>
<dbReference type="AlphaFoldDB" id="A0A9P8EHX7"/>
<dbReference type="OrthoDB" id="422574at2759"/>
<dbReference type="PANTHER" id="PTHR44051:SF8">
    <property type="entry name" value="GLUTATHIONE S-TRANSFERASE GSTA"/>
    <property type="match status" value="1"/>
</dbReference>
<proteinExistence type="inferred from homology"/>
<organism evidence="4 5">
    <name type="scientific">Aureobasidium melanogenum</name>
    <name type="common">Aureobasidium pullulans var. melanogenum</name>
    <dbReference type="NCBI Taxonomy" id="46634"/>
    <lineage>
        <taxon>Eukaryota</taxon>
        <taxon>Fungi</taxon>
        <taxon>Dikarya</taxon>
        <taxon>Ascomycota</taxon>
        <taxon>Pezizomycotina</taxon>
        <taxon>Dothideomycetes</taxon>
        <taxon>Dothideomycetidae</taxon>
        <taxon>Dothideales</taxon>
        <taxon>Saccotheciaceae</taxon>
        <taxon>Aureobasidium</taxon>
    </lineage>
</organism>
<dbReference type="SFLD" id="SFLDG00358">
    <property type="entry name" value="Main_(cytGST)"/>
    <property type="match status" value="1"/>
</dbReference>
<dbReference type="Proteomes" id="UP000779574">
    <property type="component" value="Unassembled WGS sequence"/>
</dbReference>
<evidence type="ECO:0000259" key="2">
    <source>
        <dbReference type="PROSITE" id="PS50404"/>
    </source>
</evidence>
<sequence length="246" mass="27930">MSDLYIDSTPSEVSQADGIHLLTFSTPNGQKVQILLEELALLHGTKWTTSFINIMQNEQKEDWYLRLNPNGKIPVIVDNTNKGNPFPVIETSAELLYLADKYDKDYALSFQDTLERSQMIQWLFLWHGSGAPPYGQLMYFGKFAKEKTPAAIERFRNETLRVFGVLELHLAGKNSDGQPREYLAGSGKGKYSLADIGAWPWVAKWEFAGFEKQDMEAFPSVLAWLERIGQREAVKTGTGDKYQKKP</sequence>
<protein>
    <submittedName>
        <fullName evidence="4">Glutathione S-transferase</fullName>
    </submittedName>
</protein>
<dbReference type="InterPro" id="IPR036249">
    <property type="entry name" value="Thioredoxin-like_sf"/>
</dbReference>
<comment type="caution">
    <text evidence="4">The sequence shown here is derived from an EMBL/GenBank/DDBJ whole genome shotgun (WGS) entry which is preliminary data.</text>
</comment>
<dbReference type="Gene3D" id="3.40.30.10">
    <property type="entry name" value="Glutaredoxin"/>
    <property type="match status" value="1"/>
</dbReference>
<accession>A0A9P8EHX7</accession>
<evidence type="ECO:0000259" key="3">
    <source>
        <dbReference type="PROSITE" id="PS50405"/>
    </source>
</evidence>
<dbReference type="InterPro" id="IPR004045">
    <property type="entry name" value="Glutathione_S-Trfase_N"/>
</dbReference>
<dbReference type="Gene3D" id="1.20.1050.10">
    <property type="match status" value="1"/>
</dbReference>
<dbReference type="Pfam" id="PF13410">
    <property type="entry name" value="GST_C_2"/>
    <property type="match status" value="1"/>
</dbReference>
<name>A0A9P8EHX7_AURME</name>
<dbReference type="CDD" id="cd03048">
    <property type="entry name" value="GST_N_Ure2p_like"/>
    <property type="match status" value="1"/>
</dbReference>
<reference evidence="4" key="2">
    <citation type="submission" date="2021-08" db="EMBL/GenBank/DDBJ databases">
        <authorList>
            <person name="Gostincar C."/>
            <person name="Sun X."/>
            <person name="Song Z."/>
            <person name="Gunde-Cimerman N."/>
        </authorList>
    </citation>
    <scope>NUCLEOTIDE SEQUENCE</scope>
    <source>
        <strain evidence="4">EXF-9911</strain>
    </source>
</reference>
<dbReference type="SFLD" id="SFLDS00019">
    <property type="entry name" value="Glutathione_Transferase_(cytos"/>
    <property type="match status" value="1"/>
</dbReference>
<dbReference type="SUPFAM" id="SSF52833">
    <property type="entry name" value="Thioredoxin-like"/>
    <property type="match status" value="1"/>
</dbReference>
<feature type="domain" description="GST N-terminal" evidence="2">
    <location>
        <begin position="16"/>
        <end position="106"/>
    </location>
</feature>
<evidence type="ECO:0000313" key="4">
    <source>
        <dbReference type="EMBL" id="KAG9689318.1"/>
    </source>
</evidence>
<dbReference type="InterPro" id="IPR036282">
    <property type="entry name" value="Glutathione-S-Trfase_C_sf"/>
</dbReference>
<dbReference type="PROSITE" id="PS50405">
    <property type="entry name" value="GST_CTER"/>
    <property type="match status" value="1"/>
</dbReference>
<dbReference type="PROSITE" id="PS50404">
    <property type="entry name" value="GST_NTER"/>
    <property type="match status" value="1"/>
</dbReference>
<dbReference type="PANTHER" id="PTHR44051">
    <property type="entry name" value="GLUTATHIONE S-TRANSFERASE-RELATED"/>
    <property type="match status" value="1"/>
</dbReference>
<evidence type="ECO:0000256" key="1">
    <source>
        <dbReference type="ARBA" id="ARBA00007409"/>
    </source>
</evidence>
<reference evidence="4" key="1">
    <citation type="journal article" date="2021" name="J Fungi (Basel)">
        <title>Virulence traits and population genomics of the black yeast Aureobasidium melanogenum.</title>
        <authorList>
            <person name="Cernosa A."/>
            <person name="Sun X."/>
            <person name="Gostincar C."/>
            <person name="Fang C."/>
            <person name="Gunde-Cimerman N."/>
            <person name="Song Z."/>
        </authorList>
    </citation>
    <scope>NUCLEOTIDE SEQUENCE</scope>
    <source>
        <strain evidence="4">EXF-9911</strain>
    </source>
</reference>
<dbReference type="EMBL" id="JAHFXF010000360">
    <property type="protein sequence ID" value="KAG9689318.1"/>
    <property type="molecule type" value="Genomic_DNA"/>
</dbReference>
<feature type="domain" description="GST C-terminal" evidence="3">
    <location>
        <begin position="112"/>
        <end position="246"/>
    </location>
</feature>
<dbReference type="InterPro" id="IPR010987">
    <property type="entry name" value="Glutathione-S-Trfase_C-like"/>
</dbReference>
<comment type="similarity">
    <text evidence="1">Belongs to the GST superfamily.</text>
</comment>
<dbReference type="InterPro" id="IPR040079">
    <property type="entry name" value="Glutathione_S-Trfase"/>
</dbReference>